<protein>
    <recommendedName>
        <fullName evidence="3">Nitrogen fixation protein FixH</fullName>
    </recommendedName>
</protein>
<evidence type="ECO:0000313" key="2">
    <source>
        <dbReference type="Proteomes" id="UP000287798"/>
    </source>
</evidence>
<name>A0A426QK40_9GAMM</name>
<organism evidence="1 2">
    <name type="scientific">Thiohalobacter thiocyanaticus</name>
    <dbReference type="NCBI Taxonomy" id="585455"/>
    <lineage>
        <taxon>Bacteria</taxon>
        <taxon>Pseudomonadati</taxon>
        <taxon>Pseudomonadota</taxon>
        <taxon>Gammaproteobacteria</taxon>
        <taxon>Thiohalobacterales</taxon>
        <taxon>Thiohalobacteraceae</taxon>
        <taxon>Thiohalobacter</taxon>
    </lineage>
</organism>
<evidence type="ECO:0008006" key="3">
    <source>
        <dbReference type="Google" id="ProtNLM"/>
    </source>
</evidence>
<gene>
    <name evidence="1" type="ORF">D6C00_09285</name>
</gene>
<dbReference type="AlphaFoldDB" id="A0A426QK40"/>
<dbReference type="Proteomes" id="UP000287798">
    <property type="component" value="Unassembled WGS sequence"/>
</dbReference>
<sequence>MPASLSPGPGSRAVFLRPADTRLDQAFEMQAISPGLYRAELVLPVGGVWTLDLTIRKGEAVHHLRARTTVEAATENP</sequence>
<keyword evidence="2" id="KW-1185">Reference proteome</keyword>
<comment type="caution">
    <text evidence="1">The sequence shown here is derived from an EMBL/GenBank/DDBJ whole genome shotgun (WGS) entry which is preliminary data.</text>
</comment>
<dbReference type="OrthoDB" id="8559928at2"/>
<evidence type="ECO:0000313" key="1">
    <source>
        <dbReference type="EMBL" id="RRQ22123.1"/>
    </source>
</evidence>
<accession>A0A426QK40</accession>
<dbReference type="Pfam" id="PF05751">
    <property type="entry name" value="FixH"/>
    <property type="match status" value="1"/>
</dbReference>
<reference evidence="1 2" key="1">
    <citation type="journal article" date="2010" name="Int. J. Syst. Evol. Microbiol.">
        <title>Thiohalobacter thiocyanaticus gen. nov., sp. nov., a moderately halophilic, sulfur-oxidizing gammaproteobacterium from hypersaline lakes, that utilizes thiocyanate.</title>
        <authorList>
            <person name="Sorokin D.Y."/>
            <person name="Kovaleva O.L."/>
            <person name="Tourova T.P."/>
            <person name="Muyzer G."/>
        </authorList>
    </citation>
    <scope>NUCLEOTIDE SEQUENCE [LARGE SCALE GENOMIC DNA]</scope>
    <source>
        <strain evidence="1 2">Hrh1</strain>
    </source>
</reference>
<dbReference type="EMBL" id="QZMU01000001">
    <property type="protein sequence ID" value="RRQ22123.1"/>
    <property type="molecule type" value="Genomic_DNA"/>
</dbReference>
<dbReference type="InterPro" id="IPR008620">
    <property type="entry name" value="FixH"/>
</dbReference>
<proteinExistence type="predicted"/>